<reference evidence="3" key="2">
    <citation type="submission" date="2017-02" db="UniProtKB">
        <authorList>
            <consortium name="WormBaseParasite"/>
        </authorList>
    </citation>
    <scope>IDENTIFICATION</scope>
</reference>
<dbReference type="AlphaFoldDB" id="A0A0K0CXL2"/>
<reference evidence="2" key="1">
    <citation type="submission" date="2012-09" db="EMBL/GenBank/DDBJ databases">
        <authorList>
            <person name="Martin A.A."/>
        </authorList>
    </citation>
    <scope>NUCLEOTIDE SEQUENCE</scope>
</reference>
<keyword evidence="2" id="KW-1185">Reference proteome</keyword>
<sequence>MSQLVVLLLFTAQCLTQGNSKDVPSFCDEYAECMTSANQKAAECLEENTTTFGQSSRKHHCHGVLELHSQLQVLHNERDVEMTTCVRERSADAATLSARKVEKCKATLKKVSVNFRFADRRIKRKLKKEKKEKTKSCAKEAKKIRMHCAKLGKCCSVVKDCHLHASKRDEIAEKKKLLKKLYDTCHAGHSKKVLNLTKNRIVY</sequence>
<proteinExistence type="predicted"/>
<dbReference type="WBParaSite" id="ACAC_0000232401-mRNA-1">
    <property type="protein sequence ID" value="ACAC_0000232401-mRNA-1"/>
    <property type="gene ID" value="ACAC_0000232401"/>
</dbReference>
<evidence type="ECO:0000256" key="1">
    <source>
        <dbReference type="SAM" id="SignalP"/>
    </source>
</evidence>
<organism evidence="2 3">
    <name type="scientific">Angiostrongylus cantonensis</name>
    <name type="common">Rat lungworm</name>
    <dbReference type="NCBI Taxonomy" id="6313"/>
    <lineage>
        <taxon>Eukaryota</taxon>
        <taxon>Metazoa</taxon>
        <taxon>Ecdysozoa</taxon>
        <taxon>Nematoda</taxon>
        <taxon>Chromadorea</taxon>
        <taxon>Rhabditida</taxon>
        <taxon>Rhabditina</taxon>
        <taxon>Rhabditomorpha</taxon>
        <taxon>Strongyloidea</taxon>
        <taxon>Metastrongylidae</taxon>
        <taxon>Angiostrongylus</taxon>
    </lineage>
</organism>
<dbReference type="Proteomes" id="UP000035642">
    <property type="component" value="Unassembled WGS sequence"/>
</dbReference>
<name>A0A0K0CXL2_ANGCA</name>
<protein>
    <submittedName>
        <fullName evidence="3">Venom protein</fullName>
    </submittedName>
</protein>
<keyword evidence="1" id="KW-0732">Signal</keyword>
<evidence type="ECO:0000313" key="2">
    <source>
        <dbReference type="Proteomes" id="UP000035642"/>
    </source>
</evidence>
<feature type="chain" id="PRO_5005326605" evidence="1">
    <location>
        <begin position="17"/>
        <end position="203"/>
    </location>
</feature>
<feature type="signal peptide" evidence="1">
    <location>
        <begin position="1"/>
        <end position="16"/>
    </location>
</feature>
<evidence type="ECO:0000313" key="3">
    <source>
        <dbReference type="WBParaSite" id="ACAC_0000232401-mRNA-1"/>
    </source>
</evidence>
<accession>A0A0K0CXL2</accession>